<keyword evidence="15" id="KW-1185">Reference proteome</keyword>
<feature type="transmembrane region" description="Helical" evidence="9">
    <location>
        <begin position="367"/>
        <end position="387"/>
    </location>
</feature>
<dbReference type="Gene3D" id="3.30.70.3220">
    <property type="match status" value="1"/>
</dbReference>
<comment type="function">
    <text evidence="9">Part of the Sec protein translocase complex. Interacts with the SecYEG preprotein conducting channel. SecDF uses the proton motive force (PMF) to complete protein translocation after the ATP-dependent function of SecA.</text>
</comment>
<keyword evidence="6 9" id="KW-1133">Transmembrane helix</keyword>
<dbReference type="InterPro" id="IPR055344">
    <property type="entry name" value="SecD_SecF_C_bact"/>
</dbReference>
<protein>
    <recommendedName>
        <fullName evidence="9">Protein translocase subunit SecD</fullName>
    </recommendedName>
</protein>
<keyword evidence="7 9" id="KW-0811">Translocation</keyword>
<comment type="caution">
    <text evidence="14">The sequence shown here is derived from an EMBL/GenBank/DDBJ whole genome shotgun (WGS) entry which is preliminary data.</text>
</comment>
<feature type="compositionally biased region" description="Low complexity" evidence="10">
    <location>
        <begin position="639"/>
        <end position="661"/>
    </location>
</feature>
<keyword evidence="4 9" id="KW-0812">Transmembrane</keyword>
<dbReference type="SUPFAM" id="SSF82866">
    <property type="entry name" value="Multidrug efflux transporter AcrB transmembrane domain"/>
    <property type="match status" value="1"/>
</dbReference>
<dbReference type="PANTHER" id="PTHR30081">
    <property type="entry name" value="PROTEIN-EXPORT MEMBRANE PROTEIN SEC"/>
    <property type="match status" value="1"/>
</dbReference>
<evidence type="ECO:0000256" key="10">
    <source>
        <dbReference type="SAM" id="MobiDB-lite"/>
    </source>
</evidence>
<feature type="region of interest" description="Disordered" evidence="10">
    <location>
        <begin position="555"/>
        <end position="587"/>
    </location>
</feature>
<dbReference type="OrthoDB" id="5240379at2"/>
<dbReference type="Pfam" id="PF02355">
    <property type="entry name" value="SecD_SecF_C"/>
    <property type="match status" value="1"/>
</dbReference>
<keyword evidence="5 9" id="KW-0653">Protein transport</keyword>
<dbReference type="GO" id="GO:0043952">
    <property type="term" value="P:protein transport by the Sec complex"/>
    <property type="evidence" value="ECO:0007669"/>
    <property type="project" value="UniProtKB-UniRule"/>
</dbReference>
<evidence type="ECO:0000313" key="14">
    <source>
        <dbReference type="EMBL" id="KAB1632959.1"/>
    </source>
</evidence>
<evidence type="ECO:0000256" key="5">
    <source>
        <dbReference type="ARBA" id="ARBA00022927"/>
    </source>
</evidence>
<dbReference type="Proteomes" id="UP000481339">
    <property type="component" value="Unassembled WGS sequence"/>
</dbReference>
<dbReference type="GO" id="GO:0065002">
    <property type="term" value="P:intracellular protein transmembrane transport"/>
    <property type="evidence" value="ECO:0007669"/>
    <property type="project" value="UniProtKB-UniRule"/>
</dbReference>
<dbReference type="AlphaFoldDB" id="A0A7C8BQE4"/>
<dbReference type="NCBIfam" id="TIGR00916">
    <property type="entry name" value="2A0604s01"/>
    <property type="match status" value="1"/>
</dbReference>
<dbReference type="Gene3D" id="3.30.1360.200">
    <property type="match status" value="1"/>
</dbReference>
<dbReference type="HAMAP" id="MF_01463_B">
    <property type="entry name" value="SecD_B"/>
    <property type="match status" value="1"/>
</dbReference>
<evidence type="ECO:0000256" key="4">
    <source>
        <dbReference type="ARBA" id="ARBA00022692"/>
    </source>
</evidence>
<feature type="domain" description="Protein export membrane protein SecD/SecF C-terminal" evidence="11">
    <location>
        <begin position="349"/>
        <end position="524"/>
    </location>
</feature>
<dbReference type="EMBL" id="WBKA01000002">
    <property type="protein sequence ID" value="KAB1632959.1"/>
    <property type="molecule type" value="Genomic_DNA"/>
</dbReference>
<feature type="transmembrane region" description="Helical" evidence="9">
    <location>
        <begin position="473"/>
        <end position="491"/>
    </location>
</feature>
<comment type="subunit">
    <text evidence="9">Forms a complex with SecF. Part of the essential Sec protein translocation apparatus which comprises SecA, SecYEG and auxiliary proteins SecDF. Other proteins may also be involved.</text>
</comment>
<feature type="compositionally biased region" description="Basic and acidic residues" evidence="10">
    <location>
        <begin position="662"/>
        <end position="671"/>
    </location>
</feature>
<evidence type="ECO:0000259" key="13">
    <source>
        <dbReference type="Pfam" id="PF22599"/>
    </source>
</evidence>
<evidence type="ECO:0000259" key="12">
    <source>
        <dbReference type="Pfam" id="PF21760"/>
    </source>
</evidence>
<feature type="transmembrane region" description="Helical" evidence="9">
    <location>
        <begin position="422"/>
        <end position="445"/>
    </location>
</feature>
<evidence type="ECO:0000256" key="6">
    <source>
        <dbReference type="ARBA" id="ARBA00022989"/>
    </source>
</evidence>
<dbReference type="InterPro" id="IPR005791">
    <property type="entry name" value="SecD"/>
</dbReference>
<comment type="subcellular location">
    <subcellularLocation>
        <location evidence="1 9">Cell membrane</location>
        <topology evidence="1 9">Multi-pass membrane protein</topology>
    </subcellularLocation>
</comment>
<gene>
    <name evidence="9 14" type="primary">secD</name>
    <name evidence="14" type="ORF">F8O02_03635</name>
</gene>
<dbReference type="GO" id="GO:0015450">
    <property type="term" value="F:protein-transporting ATPase activity"/>
    <property type="evidence" value="ECO:0007669"/>
    <property type="project" value="InterPro"/>
</dbReference>
<dbReference type="InterPro" id="IPR048634">
    <property type="entry name" value="SecD_SecF_C"/>
</dbReference>
<dbReference type="InterPro" id="IPR054384">
    <property type="entry name" value="SecDF_P1_head"/>
</dbReference>
<feature type="domain" description="Protein translocase subunit SecDF P1" evidence="12">
    <location>
        <begin position="70"/>
        <end position="126"/>
    </location>
</feature>
<keyword evidence="2 9" id="KW-0813">Transport</keyword>
<feature type="transmembrane region" description="Helical" evidence="9">
    <location>
        <begin position="14"/>
        <end position="37"/>
    </location>
</feature>
<dbReference type="Pfam" id="PF22599">
    <property type="entry name" value="SecDF_P1_head"/>
    <property type="match status" value="1"/>
</dbReference>
<dbReference type="GO" id="GO:0005886">
    <property type="term" value="C:plasma membrane"/>
    <property type="evidence" value="ECO:0007669"/>
    <property type="project" value="UniProtKB-SubCell"/>
</dbReference>
<feature type="transmembrane region" description="Helical" evidence="9">
    <location>
        <begin position="394"/>
        <end position="416"/>
    </location>
</feature>
<evidence type="ECO:0000256" key="1">
    <source>
        <dbReference type="ARBA" id="ARBA00004651"/>
    </source>
</evidence>
<feature type="region of interest" description="Disordered" evidence="10">
    <location>
        <begin position="604"/>
        <end position="671"/>
    </location>
</feature>
<evidence type="ECO:0000256" key="8">
    <source>
        <dbReference type="ARBA" id="ARBA00023136"/>
    </source>
</evidence>
<dbReference type="Pfam" id="PF21760">
    <property type="entry name" value="SecD_1st"/>
    <property type="match status" value="1"/>
</dbReference>
<keyword evidence="3 9" id="KW-1003">Cell membrane</keyword>
<keyword evidence="8 9" id="KW-0472">Membrane</keyword>
<evidence type="ECO:0000259" key="11">
    <source>
        <dbReference type="Pfam" id="PF02355"/>
    </source>
</evidence>
<dbReference type="GO" id="GO:0006605">
    <property type="term" value="P:protein targeting"/>
    <property type="evidence" value="ECO:0007669"/>
    <property type="project" value="UniProtKB-UniRule"/>
</dbReference>
<feature type="compositionally biased region" description="Basic and acidic residues" evidence="10">
    <location>
        <begin position="604"/>
        <end position="625"/>
    </location>
</feature>
<dbReference type="PANTHER" id="PTHR30081:SF1">
    <property type="entry name" value="PROTEIN TRANSLOCASE SUBUNIT SECD"/>
    <property type="match status" value="1"/>
</dbReference>
<comment type="caution">
    <text evidence="9">Lacks conserved residue(s) required for the propagation of feature annotation.</text>
</comment>
<accession>A0A7C8BQE4</accession>
<evidence type="ECO:0000256" key="9">
    <source>
        <dbReference type="HAMAP-Rule" id="MF_01463"/>
    </source>
</evidence>
<comment type="similarity">
    <text evidence="9">Belongs to the SecD/SecF family. SecD subfamily.</text>
</comment>
<feature type="compositionally biased region" description="Basic and acidic residues" evidence="10">
    <location>
        <begin position="575"/>
        <end position="587"/>
    </location>
</feature>
<feature type="domain" description="SecDF P1 head subdomain" evidence="13">
    <location>
        <begin position="243"/>
        <end position="348"/>
    </location>
</feature>
<sequence length="671" mass="71438">MAASGPVRQARRSLIWLGVVIVALAATLGGGILWGGASATPKLALDLEGGTEIILAAQTEDGSDPSADQMKQAQSIMRQRVDAGGVSEAEITTQGGRNIVISLPGTPSEEQLDRIRSSAKLEFRRVWRAEDGTQASTSTTGATEQLTELEGMDEQTAAARTKETAAITAQYDQYVCYQPVSTGEGDDQQVQYTTADPIPNTQSVDVDGVAVSASDLPKIACDASGEKLLLAPVDRENNRVDGALLDGEQLADATAGQEQGTNGTVTNNWVINIAFNDVGTEMFHTVTSDLTSQSSPANRFAVVLDGQVIVAPTSNAIITDGKAQISGSFTQESAQTLADQLKYGALPISFTVQSQNTITPTLGTQQLVYGLIAGAIGLLLVVVYSLFQYRALGFVTIASLVIGAGVTYLLVTLLSWQEGYRLSLAGVTGLIVSIGITADSFIVYFERIRDELRDGHTLIPAVETGWKRALRTILASDAVNFLAAIVLYVLAVGSVQGFAFTLGLTTLVDLLVVMLFTHPVMQLLATTRFFGEGHRFSGLNPAILGAAYRGRGQFRRVENPEGERAGRKAKRARRSRGEAERRMTIAERKAREAGFDVDAYAEREAERAAAAKREAEGRAKAEKEGRKRRRHHRHGESPAAADAAAGQADDAAAAGEDAATEAADHDGKEQD</sequence>
<dbReference type="InterPro" id="IPR048631">
    <property type="entry name" value="SecD_1st"/>
</dbReference>
<evidence type="ECO:0000256" key="2">
    <source>
        <dbReference type="ARBA" id="ARBA00022448"/>
    </source>
</evidence>
<evidence type="ECO:0000256" key="3">
    <source>
        <dbReference type="ARBA" id="ARBA00022475"/>
    </source>
</evidence>
<name>A0A7C8BQE4_9MICO</name>
<feature type="compositionally biased region" description="Basic and acidic residues" evidence="10">
    <location>
        <begin position="555"/>
        <end position="566"/>
    </location>
</feature>
<evidence type="ECO:0000313" key="15">
    <source>
        <dbReference type="Proteomes" id="UP000481339"/>
    </source>
</evidence>
<organism evidence="14 15">
    <name type="scientific">Pseudoclavibacter caeni</name>
    <dbReference type="NCBI Taxonomy" id="908846"/>
    <lineage>
        <taxon>Bacteria</taxon>
        <taxon>Bacillati</taxon>
        <taxon>Actinomycetota</taxon>
        <taxon>Actinomycetes</taxon>
        <taxon>Micrococcales</taxon>
        <taxon>Microbacteriaceae</taxon>
        <taxon>Pseudoclavibacter</taxon>
    </lineage>
</organism>
<dbReference type="NCBIfam" id="TIGR01129">
    <property type="entry name" value="secD"/>
    <property type="match status" value="1"/>
</dbReference>
<evidence type="ECO:0000256" key="7">
    <source>
        <dbReference type="ARBA" id="ARBA00023010"/>
    </source>
</evidence>
<reference evidence="14 15" key="1">
    <citation type="submission" date="2019-09" db="EMBL/GenBank/DDBJ databases">
        <title>Phylogeny of genus Pseudoclavibacter and closely related genus.</title>
        <authorList>
            <person name="Li Y."/>
        </authorList>
    </citation>
    <scope>NUCLEOTIDE SEQUENCE [LARGE SCALE GENOMIC DNA]</scope>
    <source>
        <strain evidence="14 15">JCM 16921</strain>
    </source>
</reference>
<dbReference type="RefSeq" id="WP_158035881.1">
    <property type="nucleotide sequence ID" value="NZ_BAAAZV010000003.1"/>
</dbReference>
<proteinExistence type="inferred from homology"/>
<dbReference type="InterPro" id="IPR022813">
    <property type="entry name" value="SecD/SecF_arch_bac"/>
</dbReference>